<dbReference type="PROSITE" id="PS51782">
    <property type="entry name" value="LYSM"/>
    <property type="match status" value="1"/>
</dbReference>
<protein>
    <recommendedName>
        <fullName evidence="2">LysM domain-containing protein</fullName>
    </recommendedName>
</protein>
<evidence type="ECO:0000313" key="3">
    <source>
        <dbReference type="EMBL" id="OJJ41745.1"/>
    </source>
</evidence>
<keyword evidence="4" id="KW-1185">Reference proteome</keyword>
<dbReference type="EMBL" id="KV878209">
    <property type="protein sequence ID" value="OJJ41745.1"/>
    <property type="molecule type" value="Genomic_DNA"/>
</dbReference>
<feature type="signal peptide" evidence="1">
    <location>
        <begin position="1"/>
        <end position="17"/>
    </location>
</feature>
<dbReference type="RefSeq" id="XP_040695421.1">
    <property type="nucleotide sequence ID" value="XM_040827368.1"/>
</dbReference>
<feature type="domain" description="LysM" evidence="2">
    <location>
        <begin position="105"/>
        <end position="155"/>
    </location>
</feature>
<feature type="chain" id="PRO_5012318435" description="LysM domain-containing protein" evidence="1">
    <location>
        <begin position="18"/>
        <end position="226"/>
    </location>
</feature>
<organism evidence="3 4">
    <name type="scientific">Aspergillus wentii DTO 134E9</name>
    <dbReference type="NCBI Taxonomy" id="1073089"/>
    <lineage>
        <taxon>Eukaryota</taxon>
        <taxon>Fungi</taxon>
        <taxon>Dikarya</taxon>
        <taxon>Ascomycota</taxon>
        <taxon>Pezizomycotina</taxon>
        <taxon>Eurotiomycetes</taxon>
        <taxon>Eurotiomycetidae</taxon>
        <taxon>Eurotiales</taxon>
        <taxon>Aspergillaceae</taxon>
        <taxon>Aspergillus</taxon>
        <taxon>Aspergillus subgen. Cremei</taxon>
    </lineage>
</organism>
<dbReference type="InterPro" id="IPR018392">
    <property type="entry name" value="LysM"/>
</dbReference>
<evidence type="ECO:0000313" key="4">
    <source>
        <dbReference type="Proteomes" id="UP000184383"/>
    </source>
</evidence>
<dbReference type="STRING" id="1073089.A0A1L9S3K0"/>
<proteinExistence type="predicted"/>
<dbReference type="SMART" id="SM00257">
    <property type="entry name" value="LysM"/>
    <property type="match status" value="3"/>
</dbReference>
<dbReference type="VEuPathDB" id="FungiDB:ASPWEDRAFT_101265"/>
<keyword evidence="1" id="KW-0732">Signal</keyword>
<dbReference type="OrthoDB" id="4503490at2759"/>
<dbReference type="Proteomes" id="UP000184383">
    <property type="component" value="Unassembled WGS sequence"/>
</dbReference>
<gene>
    <name evidence="3" type="ORF">ASPWEDRAFT_101265</name>
</gene>
<dbReference type="InterPro" id="IPR036779">
    <property type="entry name" value="LysM_dom_sf"/>
</dbReference>
<evidence type="ECO:0000256" key="1">
    <source>
        <dbReference type="SAM" id="SignalP"/>
    </source>
</evidence>
<dbReference type="Pfam" id="PF01476">
    <property type="entry name" value="LysM"/>
    <property type="match status" value="1"/>
</dbReference>
<dbReference type="GeneID" id="63743216"/>
<sequence length="226" mass="24206">MLSLLSTTLLFAQLIAASPAQCNPRALNTTTGTYAVGANETIFSVAAKVNRGACDIARANAMADAELVYESEELYIPAQVCNPDNSTCLLTPQNATRDCIFGGLHTYSTFKGDTIAKIALNKFNITVESLWSLSGKMSHVSSPDDELEEGLSLKLPQCDPSTCSFKPYDFSYGTYKDLAEKYGTTPGQIFALNPSFNHSSGVPEAGAWISLPMDCKPTASNFTSVS</sequence>
<accession>A0A1L9S3K0</accession>
<dbReference type="Gene3D" id="3.10.350.10">
    <property type="entry name" value="LysM domain"/>
    <property type="match status" value="2"/>
</dbReference>
<evidence type="ECO:0000259" key="2">
    <source>
        <dbReference type="PROSITE" id="PS51782"/>
    </source>
</evidence>
<dbReference type="AlphaFoldDB" id="A0A1L9S3K0"/>
<reference evidence="4" key="1">
    <citation type="journal article" date="2017" name="Genome Biol.">
        <title>Comparative genomics reveals high biological diversity and specific adaptations in the industrially and medically important fungal genus Aspergillus.</title>
        <authorList>
            <person name="de Vries R.P."/>
            <person name="Riley R."/>
            <person name="Wiebenga A."/>
            <person name="Aguilar-Osorio G."/>
            <person name="Amillis S."/>
            <person name="Uchima C.A."/>
            <person name="Anderluh G."/>
            <person name="Asadollahi M."/>
            <person name="Askin M."/>
            <person name="Barry K."/>
            <person name="Battaglia E."/>
            <person name="Bayram O."/>
            <person name="Benocci T."/>
            <person name="Braus-Stromeyer S.A."/>
            <person name="Caldana C."/>
            <person name="Canovas D."/>
            <person name="Cerqueira G.C."/>
            <person name="Chen F."/>
            <person name="Chen W."/>
            <person name="Choi C."/>
            <person name="Clum A."/>
            <person name="Dos Santos R.A."/>
            <person name="Damasio A.R."/>
            <person name="Diallinas G."/>
            <person name="Emri T."/>
            <person name="Fekete E."/>
            <person name="Flipphi M."/>
            <person name="Freyberg S."/>
            <person name="Gallo A."/>
            <person name="Gournas C."/>
            <person name="Habgood R."/>
            <person name="Hainaut M."/>
            <person name="Harispe M.L."/>
            <person name="Henrissat B."/>
            <person name="Hilden K.S."/>
            <person name="Hope R."/>
            <person name="Hossain A."/>
            <person name="Karabika E."/>
            <person name="Karaffa L."/>
            <person name="Karanyi Z."/>
            <person name="Krasevec N."/>
            <person name="Kuo A."/>
            <person name="Kusch H."/>
            <person name="LaButti K."/>
            <person name="Lagendijk E.L."/>
            <person name="Lapidus A."/>
            <person name="Levasseur A."/>
            <person name="Lindquist E."/>
            <person name="Lipzen A."/>
            <person name="Logrieco A.F."/>
            <person name="MacCabe A."/>
            <person name="Maekelae M.R."/>
            <person name="Malavazi I."/>
            <person name="Melin P."/>
            <person name="Meyer V."/>
            <person name="Mielnichuk N."/>
            <person name="Miskei M."/>
            <person name="Molnar A.P."/>
            <person name="Mule G."/>
            <person name="Ngan C.Y."/>
            <person name="Orejas M."/>
            <person name="Orosz E."/>
            <person name="Ouedraogo J.P."/>
            <person name="Overkamp K.M."/>
            <person name="Park H.-S."/>
            <person name="Perrone G."/>
            <person name="Piumi F."/>
            <person name="Punt P.J."/>
            <person name="Ram A.F."/>
            <person name="Ramon A."/>
            <person name="Rauscher S."/>
            <person name="Record E."/>
            <person name="Riano-Pachon D.M."/>
            <person name="Robert V."/>
            <person name="Roehrig J."/>
            <person name="Ruller R."/>
            <person name="Salamov A."/>
            <person name="Salih N.S."/>
            <person name="Samson R.A."/>
            <person name="Sandor E."/>
            <person name="Sanguinetti M."/>
            <person name="Schuetze T."/>
            <person name="Sepcic K."/>
            <person name="Shelest E."/>
            <person name="Sherlock G."/>
            <person name="Sophianopoulou V."/>
            <person name="Squina F.M."/>
            <person name="Sun H."/>
            <person name="Susca A."/>
            <person name="Todd R.B."/>
            <person name="Tsang A."/>
            <person name="Unkles S.E."/>
            <person name="van de Wiele N."/>
            <person name="van Rossen-Uffink D."/>
            <person name="Oliveira J.V."/>
            <person name="Vesth T.C."/>
            <person name="Visser J."/>
            <person name="Yu J.-H."/>
            <person name="Zhou M."/>
            <person name="Andersen M.R."/>
            <person name="Archer D.B."/>
            <person name="Baker S.E."/>
            <person name="Benoit I."/>
            <person name="Brakhage A.A."/>
            <person name="Braus G.H."/>
            <person name="Fischer R."/>
            <person name="Frisvad J.C."/>
            <person name="Goldman G.H."/>
            <person name="Houbraken J."/>
            <person name="Oakley B."/>
            <person name="Pocsi I."/>
            <person name="Scazzocchio C."/>
            <person name="Seiboth B."/>
            <person name="vanKuyk P.A."/>
            <person name="Wortman J."/>
            <person name="Dyer P.S."/>
            <person name="Grigoriev I.V."/>
        </authorList>
    </citation>
    <scope>NUCLEOTIDE SEQUENCE [LARGE SCALE GENOMIC DNA]</scope>
    <source>
        <strain evidence="4">DTO 134E9</strain>
    </source>
</reference>
<name>A0A1L9S3K0_ASPWE</name>